<accession>A0ABN6RGM3</accession>
<protein>
    <submittedName>
        <fullName evidence="1">Pilus assembly protein PilM</fullName>
    </submittedName>
</protein>
<dbReference type="SUPFAM" id="SSF53067">
    <property type="entry name" value="Actin-like ATPase domain"/>
    <property type="match status" value="2"/>
</dbReference>
<dbReference type="PIRSF" id="PIRSF019169">
    <property type="entry name" value="PilM"/>
    <property type="match status" value="1"/>
</dbReference>
<reference evidence="1" key="1">
    <citation type="submission" date="2022-07" db="EMBL/GenBank/DDBJ databases">
        <title>Complete Genome Sequence of the Radioresistant Bacterium Deinococcus aetherius ST0316, Isolated from the Air Dust collected in Lower Stratosphere above Japan.</title>
        <authorList>
            <person name="Satoh K."/>
            <person name="Hagiwara K."/>
            <person name="Katsumata K."/>
            <person name="Kubo A."/>
            <person name="Yokobori S."/>
            <person name="Yamagishi A."/>
            <person name="Oono Y."/>
            <person name="Narumi I."/>
        </authorList>
    </citation>
    <scope>NUCLEOTIDE SEQUENCE</scope>
    <source>
        <strain evidence="1">ST0316</strain>
    </source>
</reference>
<dbReference type="Gene3D" id="3.30.420.40">
    <property type="match status" value="2"/>
</dbReference>
<proteinExistence type="predicted"/>
<dbReference type="PANTHER" id="PTHR32432">
    <property type="entry name" value="CELL DIVISION PROTEIN FTSA-RELATED"/>
    <property type="match status" value="1"/>
</dbReference>
<dbReference type="RefSeq" id="WP_264775184.1">
    <property type="nucleotide sequence ID" value="NZ_AP026560.1"/>
</dbReference>
<organism evidence="1 2">
    <name type="scientific">Deinococcus aetherius</name>
    <dbReference type="NCBI Taxonomy" id="200252"/>
    <lineage>
        <taxon>Bacteria</taxon>
        <taxon>Thermotogati</taxon>
        <taxon>Deinococcota</taxon>
        <taxon>Deinococci</taxon>
        <taxon>Deinococcales</taxon>
        <taxon>Deinococcaceae</taxon>
        <taxon>Deinococcus</taxon>
    </lineage>
</organism>
<dbReference type="EMBL" id="AP026560">
    <property type="protein sequence ID" value="BDP42490.1"/>
    <property type="molecule type" value="Genomic_DNA"/>
</dbReference>
<dbReference type="PANTHER" id="PTHR32432:SF3">
    <property type="entry name" value="ETHANOLAMINE UTILIZATION PROTEIN EUTJ"/>
    <property type="match status" value="1"/>
</dbReference>
<dbReference type="CDD" id="cd24049">
    <property type="entry name" value="ASKHA_NBD_PilM"/>
    <property type="match status" value="1"/>
</dbReference>
<dbReference type="NCBIfam" id="TIGR01175">
    <property type="entry name" value="pilM"/>
    <property type="match status" value="1"/>
</dbReference>
<name>A0ABN6RGM3_9DEIO</name>
<dbReference type="Proteomes" id="UP001064971">
    <property type="component" value="Chromosome"/>
</dbReference>
<dbReference type="InterPro" id="IPR005883">
    <property type="entry name" value="PilM"/>
</dbReference>
<keyword evidence="2" id="KW-1185">Reference proteome</keyword>
<gene>
    <name evidence="1" type="ORF">DAETH_24590</name>
</gene>
<evidence type="ECO:0000313" key="1">
    <source>
        <dbReference type="EMBL" id="BDP42490.1"/>
    </source>
</evidence>
<dbReference type="Gene3D" id="3.30.1490.300">
    <property type="match status" value="1"/>
</dbReference>
<dbReference type="Pfam" id="PF11104">
    <property type="entry name" value="PilM_2"/>
    <property type="match status" value="2"/>
</dbReference>
<evidence type="ECO:0000313" key="2">
    <source>
        <dbReference type="Proteomes" id="UP001064971"/>
    </source>
</evidence>
<sequence>MSSFLQRLLNPRPAAIGVEIGTSAIKVVALRPGSPPVLSHAVMIPTPIGSMRDGLVVEPQAVAGELKALLAEHRITARHAVTAVPNQSVVTRNIMVPRMERKDLQEAIKWEAERYIPYPIEEVSLDFDLLDDPATIPEDGQMEVVIAAAPSEAVTRQVEVLRLAGLEPTVVDLKSFAALRALRGSLLGEHLTAASTVDGTTVAGLSPGGEVGLVLEIGASSSVISLVRGERVLMARNIGVSADDFTTALQKAFDLDFGAAEEVKLGYATATTPTEDEEDLLNFDLAREQYSPARVFEVVRPVLGDLITEIRRSLEFYRVQSGDVVVDRTLLAGGGAKLRGLASAIGDALGFRVEVASPWLSVQTDGANVDGGYLQTHAAEFTVPLGLALRGVPGRG</sequence>
<dbReference type="InterPro" id="IPR050696">
    <property type="entry name" value="FtsA/MreB"/>
</dbReference>
<dbReference type="InterPro" id="IPR043129">
    <property type="entry name" value="ATPase_NBD"/>
</dbReference>